<feature type="region of interest" description="Disordered" evidence="1">
    <location>
        <begin position="76"/>
        <end position="119"/>
    </location>
</feature>
<protein>
    <submittedName>
        <fullName evidence="2">Uncharacterized protein</fullName>
    </submittedName>
</protein>
<gene>
    <name evidence="2" type="ORF">NPX13_g1528</name>
</gene>
<organism evidence="2 3">
    <name type="scientific">Xylaria arbuscula</name>
    <dbReference type="NCBI Taxonomy" id="114810"/>
    <lineage>
        <taxon>Eukaryota</taxon>
        <taxon>Fungi</taxon>
        <taxon>Dikarya</taxon>
        <taxon>Ascomycota</taxon>
        <taxon>Pezizomycotina</taxon>
        <taxon>Sordariomycetes</taxon>
        <taxon>Xylariomycetidae</taxon>
        <taxon>Xylariales</taxon>
        <taxon>Xylariaceae</taxon>
        <taxon>Xylaria</taxon>
    </lineage>
</organism>
<comment type="caution">
    <text evidence="2">The sequence shown here is derived from an EMBL/GenBank/DDBJ whole genome shotgun (WGS) entry which is preliminary data.</text>
</comment>
<sequence length="260" mass="28006">MKALPDEKVVYSTLMNVFKGRNASVRRLKVVRKLIEDAIPEVAEVSNLTETFGLGPTSRVAQTLLRDGIFESTSKASGRFPDVVNNSPDQDVDGEAPRPQGDVNEVDSDIGAVRDDSDNVPEFASQIGDSEVESCMRALRYLPRLELFNQQTQTYYYYAATVVDLFPPENTGPYPYPGPETTGAGMLRILSPCHAGHARQEPVGLRRGGRAQQVGSRATSAAAGAVRRLSRQASAVHDRPAAHSGAQSSRDRAAPGAVPA</sequence>
<keyword evidence="3" id="KW-1185">Reference proteome</keyword>
<evidence type="ECO:0000256" key="1">
    <source>
        <dbReference type="SAM" id="MobiDB-lite"/>
    </source>
</evidence>
<proteinExistence type="predicted"/>
<evidence type="ECO:0000313" key="3">
    <source>
        <dbReference type="Proteomes" id="UP001148614"/>
    </source>
</evidence>
<feature type="region of interest" description="Disordered" evidence="1">
    <location>
        <begin position="198"/>
        <end position="260"/>
    </location>
</feature>
<dbReference type="Proteomes" id="UP001148614">
    <property type="component" value="Unassembled WGS sequence"/>
</dbReference>
<evidence type="ECO:0000313" key="2">
    <source>
        <dbReference type="EMBL" id="KAJ3579036.1"/>
    </source>
</evidence>
<reference evidence="2" key="1">
    <citation type="submission" date="2022-07" db="EMBL/GenBank/DDBJ databases">
        <title>Genome Sequence of Xylaria arbuscula.</title>
        <authorList>
            <person name="Buettner E."/>
        </authorList>
    </citation>
    <scope>NUCLEOTIDE SEQUENCE</scope>
    <source>
        <strain evidence="2">VT107</strain>
    </source>
</reference>
<accession>A0A9W8NLS8</accession>
<name>A0A9W8NLS8_9PEZI</name>
<dbReference type="EMBL" id="JANPWZ010000140">
    <property type="protein sequence ID" value="KAJ3579036.1"/>
    <property type="molecule type" value="Genomic_DNA"/>
</dbReference>
<dbReference type="AlphaFoldDB" id="A0A9W8NLS8"/>